<keyword evidence="3" id="KW-1185">Reference proteome</keyword>
<dbReference type="InterPro" id="IPR010730">
    <property type="entry name" value="HET"/>
</dbReference>
<reference evidence="2 3" key="1">
    <citation type="journal article" date="2018" name="Front. Microbiol.">
        <title>Genome-Wide Analysis of Corynespora cassiicola Leaf Fall Disease Putative Effectors.</title>
        <authorList>
            <person name="Lopez D."/>
            <person name="Ribeiro S."/>
            <person name="Label P."/>
            <person name="Fumanal B."/>
            <person name="Venisse J.S."/>
            <person name="Kohler A."/>
            <person name="de Oliveira R.R."/>
            <person name="Labutti K."/>
            <person name="Lipzen A."/>
            <person name="Lail K."/>
            <person name="Bauer D."/>
            <person name="Ohm R.A."/>
            <person name="Barry K.W."/>
            <person name="Spatafora J."/>
            <person name="Grigoriev I.V."/>
            <person name="Martin F.M."/>
            <person name="Pujade-Renaud V."/>
        </authorList>
    </citation>
    <scope>NUCLEOTIDE SEQUENCE [LARGE SCALE GENOMIC DNA]</scope>
    <source>
        <strain evidence="2 3">Philippines</strain>
    </source>
</reference>
<dbReference type="AlphaFoldDB" id="A0A2T2N600"/>
<evidence type="ECO:0000313" key="3">
    <source>
        <dbReference type="Proteomes" id="UP000240883"/>
    </source>
</evidence>
<dbReference type="STRING" id="1448308.A0A2T2N600"/>
<dbReference type="PANTHER" id="PTHR33112">
    <property type="entry name" value="DOMAIN PROTEIN, PUTATIVE-RELATED"/>
    <property type="match status" value="1"/>
</dbReference>
<name>A0A2T2N600_CORCC</name>
<dbReference type="PANTHER" id="PTHR33112:SF16">
    <property type="entry name" value="HETEROKARYON INCOMPATIBILITY DOMAIN-CONTAINING PROTEIN"/>
    <property type="match status" value="1"/>
</dbReference>
<dbReference type="Pfam" id="PF06985">
    <property type="entry name" value="HET"/>
    <property type="match status" value="1"/>
</dbReference>
<accession>A0A2T2N600</accession>
<evidence type="ECO:0000259" key="1">
    <source>
        <dbReference type="Pfam" id="PF06985"/>
    </source>
</evidence>
<organism evidence="2 3">
    <name type="scientific">Corynespora cassiicola Philippines</name>
    <dbReference type="NCBI Taxonomy" id="1448308"/>
    <lineage>
        <taxon>Eukaryota</taxon>
        <taxon>Fungi</taxon>
        <taxon>Dikarya</taxon>
        <taxon>Ascomycota</taxon>
        <taxon>Pezizomycotina</taxon>
        <taxon>Dothideomycetes</taxon>
        <taxon>Pleosporomycetidae</taxon>
        <taxon>Pleosporales</taxon>
        <taxon>Corynesporascaceae</taxon>
        <taxon>Corynespora</taxon>
    </lineage>
</organism>
<gene>
    <name evidence="2" type="ORF">BS50DRAFT_681114</name>
</gene>
<proteinExistence type="predicted"/>
<evidence type="ECO:0000313" key="2">
    <source>
        <dbReference type="EMBL" id="PSN60875.1"/>
    </source>
</evidence>
<dbReference type="OrthoDB" id="5125733at2759"/>
<feature type="domain" description="Heterokaryon incompatibility" evidence="1">
    <location>
        <begin position="232"/>
        <end position="376"/>
    </location>
</feature>
<dbReference type="EMBL" id="KZ678146">
    <property type="protein sequence ID" value="PSN60875.1"/>
    <property type="molecule type" value="Genomic_DNA"/>
</dbReference>
<sequence>MADHRNPCIPFLDRDKNTQQAQQLCLQCRGITLESMLVPGGYFHYAHFYEIVVEAEHCIMCKLIRDGLRRNFADKPCIEGSTTALDRHLNVLKDGPFQDGPVIIKPWVASETASSRNRQTGLNVYITAQVSCFLNWCPQFTITGHTILSPLRPVGLQKLHLARRWFVQSLPAEVQNPYFEQRSTELRGEHTLVSPKPTRLIYLGENQYYPPKYVRLISSWADHNHGANIPHYITLSHRWGSSQHLKTTKSNFLEHLLRIKFLDLPRTFQDAAVVALFLGVRYLWIDTLCIIQDDSMDWHREALLMGRIYENSVCTIAVHNARDNSDGFLERSLQPQPSVVLGHYQKGGEFYVSLRSNFKAEVDHSELSGRGWVLQERYLSSRTLHFTTESIFFEDFNGVKTEEVSFTETQDRIKGFNLQTRDEYQFAGSVSTNELSWEIPKQPWLDTTTPANGKDSIWGSSSIFSTFSYQPVPELRTTAAFNISYRLRSGRYEDLLYQWFEIVERYSKTELTFATDKLPAISGLARYIQSHTGKEYFSGIWEPTFHIGLVWASDRHLIKRTTSSRAPSWSWASVDGPIQHPRLRGDIKRRSQLLKVERQGDSSFNSSASITLRAQIKPIYSLASYDTESEVEVFGNVIKKPPYVREIIDYVEVQPLIWFSPQKLRDHRHQSSTDAHLEGVGWAAIDDESDDIDNVYCALISAGVLPVNFNT</sequence>
<dbReference type="Proteomes" id="UP000240883">
    <property type="component" value="Unassembled WGS sequence"/>
</dbReference>
<protein>
    <submittedName>
        <fullName evidence="2">HET-domain-containing protein</fullName>
    </submittedName>
</protein>